<dbReference type="EMBL" id="JBHUML010000002">
    <property type="protein sequence ID" value="MFD2704651.1"/>
    <property type="molecule type" value="Genomic_DNA"/>
</dbReference>
<dbReference type="InterPro" id="IPR036388">
    <property type="entry name" value="WH-like_DNA-bd_sf"/>
</dbReference>
<sequence>MHEKERKYDATYALDSAAGVRKLLRDHHALAARQYLGDYDATVILEDLRAAIGRARLTRRQRQAVYYVYVRDMTQERAAVRMDLSDKSAVSLLLARAESDIAAVYEAWAWQGEGYAIHYEEIEGDDAE</sequence>
<gene>
    <name evidence="1" type="ORF">ACFSUB_04175</name>
</gene>
<proteinExistence type="predicted"/>
<dbReference type="InterPro" id="IPR013324">
    <property type="entry name" value="RNA_pol_sigma_r3/r4-like"/>
</dbReference>
<reference evidence="2" key="1">
    <citation type="journal article" date="2019" name="Int. J. Syst. Evol. Microbiol.">
        <title>The Global Catalogue of Microorganisms (GCM) 10K type strain sequencing project: providing services to taxonomists for standard genome sequencing and annotation.</title>
        <authorList>
            <consortium name="The Broad Institute Genomics Platform"/>
            <consortium name="The Broad Institute Genome Sequencing Center for Infectious Disease"/>
            <person name="Wu L."/>
            <person name="Ma J."/>
        </authorList>
    </citation>
    <scope>NUCLEOTIDE SEQUENCE [LARGE SCALE GENOMIC DNA]</scope>
    <source>
        <strain evidence="2">KCTC 33792</strain>
    </source>
</reference>
<dbReference type="Proteomes" id="UP001597520">
    <property type="component" value="Unassembled WGS sequence"/>
</dbReference>
<name>A0ABW5SY75_9BACI</name>
<evidence type="ECO:0000313" key="2">
    <source>
        <dbReference type="Proteomes" id="UP001597520"/>
    </source>
</evidence>
<accession>A0ABW5SY75</accession>
<dbReference type="Gene3D" id="1.10.10.10">
    <property type="entry name" value="Winged helix-like DNA-binding domain superfamily/Winged helix DNA-binding domain"/>
    <property type="match status" value="1"/>
</dbReference>
<dbReference type="RefSeq" id="WP_380711928.1">
    <property type="nucleotide sequence ID" value="NZ_JBHUML010000002.1"/>
</dbReference>
<comment type="caution">
    <text evidence="1">The sequence shown here is derived from an EMBL/GenBank/DDBJ whole genome shotgun (WGS) entry which is preliminary data.</text>
</comment>
<protein>
    <submittedName>
        <fullName evidence="1">Sigma factor-like helix-turn-helix DNA-binding protein</fullName>
    </submittedName>
</protein>
<organism evidence="1 2">
    <name type="scientific">Salibacterium lacus</name>
    <dbReference type="NCBI Taxonomy" id="1898109"/>
    <lineage>
        <taxon>Bacteria</taxon>
        <taxon>Bacillati</taxon>
        <taxon>Bacillota</taxon>
        <taxon>Bacilli</taxon>
        <taxon>Bacillales</taxon>
        <taxon>Bacillaceae</taxon>
    </lineage>
</organism>
<evidence type="ECO:0000313" key="1">
    <source>
        <dbReference type="EMBL" id="MFD2704651.1"/>
    </source>
</evidence>
<keyword evidence="2" id="KW-1185">Reference proteome</keyword>
<dbReference type="SUPFAM" id="SSF88659">
    <property type="entry name" value="Sigma3 and sigma4 domains of RNA polymerase sigma factors"/>
    <property type="match status" value="1"/>
</dbReference>